<accession>A0A517TUP9</accession>
<proteinExistence type="predicted"/>
<dbReference type="EMBL" id="CP036339">
    <property type="protein sequence ID" value="QDT72099.1"/>
    <property type="molecule type" value="Genomic_DNA"/>
</dbReference>
<name>A0A517TUP9_9BACT</name>
<dbReference type="KEGG" id="llh:I41_12650"/>
<keyword evidence="2" id="KW-1185">Reference proteome</keyword>
<dbReference type="RefSeq" id="WP_145431699.1">
    <property type="nucleotide sequence ID" value="NZ_CP036339.1"/>
</dbReference>
<dbReference type="AlphaFoldDB" id="A0A517TUP9"/>
<reference evidence="1 2" key="1">
    <citation type="submission" date="2019-02" db="EMBL/GenBank/DDBJ databases">
        <title>Deep-cultivation of Planctomycetes and their phenomic and genomic characterization uncovers novel biology.</title>
        <authorList>
            <person name="Wiegand S."/>
            <person name="Jogler M."/>
            <person name="Boedeker C."/>
            <person name="Pinto D."/>
            <person name="Vollmers J."/>
            <person name="Rivas-Marin E."/>
            <person name="Kohn T."/>
            <person name="Peeters S.H."/>
            <person name="Heuer A."/>
            <person name="Rast P."/>
            <person name="Oberbeckmann S."/>
            <person name="Bunk B."/>
            <person name="Jeske O."/>
            <person name="Meyerdierks A."/>
            <person name="Storesund J.E."/>
            <person name="Kallscheuer N."/>
            <person name="Luecker S."/>
            <person name="Lage O.M."/>
            <person name="Pohl T."/>
            <person name="Merkel B.J."/>
            <person name="Hornburger P."/>
            <person name="Mueller R.-W."/>
            <person name="Bruemmer F."/>
            <person name="Labrenz M."/>
            <person name="Spormann A.M."/>
            <person name="Op den Camp H."/>
            <person name="Overmann J."/>
            <person name="Amann R."/>
            <person name="Jetten M.S.M."/>
            <person name="Mascher T."/>
            <person name="Medema M.H."/>
            <person name="Devos D.P."/>
            <person name="Kaster A.-K."/>
            <person name="Ovreas L."/>
            <person name="Rohde M."/>
            <person name="Galperin M.Y."/>
            <person name="Jogler C."/>
        </authorList>
    </citation>
    <scope>NUCLEOTIDE SEQUENCE [LARGE SCALE GENOMIC DNA]</scope>
    <source>
        <strain evidence="1 2">I41</strain>
    </source>
</reference>
<dbReference type="Proteomes" id="UP000317909">
    <property type="component" value="Chromosome"/>
</dbReference>
<protein>
    <submittedName>
        <fullName evidence="1">Uncharacterized protein</fullName>
    </submittedName>
</protein>
<evidence type="ECO:0000313" key="1">
    <source>
        <dbReference type="EMBL" id="QDT72099.1"/>
    </source>
</evidence>
<sequence>MENLMDRVTAELERLVDRQRIEIDGDVARGASGRQLLVRMLSLRWALADATRRRYAALAAQFGLRGNGALHDLVDGWATDGERTERMAEAGLWELAADAVAVPLDAKLWNAYFGAIVVDQPWSTLGAMVAWEELSSAAIDVARRWGSSRRIMPDDGGGDRGSELAVALERETLEREEMTELLDGISVASVMGLRLTRWAAGHEETGRGRVWPTSRWAAGQF</sequence>
<evidence type="ECO:0000313" key="2">
    <source>
        <dbReference type="Proteomes" id="UP000317909"/>
    </source>
</evidence>
<organism evidence="1 2">
    <name type="scientific">Lacipirellula limnantheis</name>
    <dbReference type="NCBI Taxonomy" id="2528024"/>
    <lineage>
        <taxon>Bacteria</taxon>
        <taxon>Pseudomonadati</taxon>
        <taxon>Planctomycetota</taxon>
        <taxon>Planctomycetia</taxon>
        <taxon>Pirellulales</taxon>
        <taxon>Lacipirellulaceae</taxon>
        <taxon>Lacipirellula</taxon>
    </lineage>
</organism>
<gene>
    <name evidence="1" type="ORF">I41_12650</name>
</gene>